<dbReference type="Proteomes" id="UP000002770">
    <property type="component" value="Unassembled WGS sequence"/>
</dbReference>
<dbReference type="EMBL" id="JH413820">
    <property type="protein sequence ID" value="EHL31014.1"/>
    <property type="molecule type" value="Genomic_DNA"/>
</dbReference>
<evidence type="ECO:0000313" key="3">
    <source>
        <dbReference type="Proteomes" id="UP000002770"/>
    </source>
</evidence>
<evidence type="ECO:0000313" key="2">
    <source>
        <dbReference type="EMBL" id="EHL31014.1"/>
    </source>
</evidence>
<dbReference type="FunCoup" id="G9ENU2">
    <property type="interactions" value="343"/>
</dbReference>
<reference evidence="2 3" key="1">
    <citation type="journal article" date="2011" name="BMC Genomics">
        <title>Insight into cross-talk between intra-amoebal pathogens.</title>
        <authorList>
            <person name="Gimenez G."/>
            <person name="Bertelli C."/>
            <person name="Moliner C."/>
            <person name="Robert C."/>
            <person name="Raoult D."/>
            <person name="Fournier P.E."/>
            <person name="Greub G."/>
        </authorList>
    </citation>
    <scope>NUCLEOTIDE SEQUENCE [LARGE SCALE GENOMIC DNA]</scope>
    <source>
        <strain evidence="2 3">LLAP12</strain>
    </source>
</reference>
<dbReference type="InterPro" id="IPR022742">
    <property type="entry name" value="Hydrolase_4"/>
</dbReference>
<keyword evidence="3" id="KW-1185">Reference proteome</keyword>
<gene>
    <name evidence="2" type="ORF">LDG_6920</name>
</gene>
<name>G9ENU2_9GAMM</name>
<proteinExistence type="predicted"/>
<dbReference type="eggNOG" id="COG1073">
    <property type="taxonomic scope" value="Bacteria"/>
</dbReference>
<dbReference type="InterPro" id="IPR029058">
    <property type="entry name" value="AB_hydrolase_fold"/>
</dbReference>
<dbReference type="Pfam" id="PF12146">
    <property type="entry name" value="Hydrolase_4"/>
    <property type="match status" value="1"/>
</dbReference>
<dbReference type="HOGENOM" id="CLU_029375_5_2_6"/>
<sequence>MQVIKIKVADGLILNAWYKPSVAHKPVIVYLHGNAGHIGFRMDLMRQFLSAGFGVLLLEYRGYGGNPGKPTESGLYEDGRAAMRFLQGEKQHKPIVLYGESLGTGIATKLAMEFPVCALVLQSPYTSLTALARYHYPLLPIPIIDKYDSLSRMQQIHTPILMLHGKLDEVVPYNQGLTLFNLANRPKQWVEFSTKGHNDLWNEQFVYVVINFINTYCIDQQPK</sequence>
<feature type="domain" description="Serine aminopeptidase S33" evidence="1">
    <location>
        <begin position="24"/>
        <end position="129"/>
    </location>
</feature>
<protein>
    <recommendedName>
        <fullName evidence="1">Serine aminopeptidase S33 domain-containing protein</fullName>
    </recommendedName>
</protein>
<evidence type="ECO:0000259" key="1">
    <source>
        <dbReference type="Pfam" id="PF12146"/>
    </source>
</evidence>
<dbReference type="RefSeq" id="WP_006870846.1">
    <property type="nucleotide sequence ID" value="NZ_JH413820.1"/>
</dbReference>
<dbReference type="SUPFAM" id="SSF53474">
    <property type="entry name" value="alpha/beta-Hydrolases"/>
    <property type="match status" value="1"/>
</dbReference>
<dbReference type="STRING" id="658187.LDG_6920"/>
<dbReference type="Gene3D" id="3.40.50.1820">
    <property type="entry name" value="alpha/beta hydrolase"/>
    <property type="match status" value="1"/>
</dbReference>
<organism evidence="2 3">
    <name type="scientific">Legionella drancourtii LLAP12</name>
    <dbReference type="NCBI Taxonomy" id="658187"/>
    <lineage>
        <taxon>Bacteria</taxon>
        <taxon>Pseudomonadati</taxon>
        <taxon>Pseudomonadota</taxon>
        <taxon>Gammaproteobacteria</taxon>
        <taxon>Legionellales</taxon>
        <taxon>Legionellaceae</taxon>
        <taxon>Legionella</taxon>
    </lineage>
</organism>
<accession>G9ENU2</accession>
<dbReference type="InParanoid" id="G9ENU2"/>
<dbReference type="AlphaFoldDB" id="G9ENU2"/>
<dbReference type="PANTHER" id="PTHR12277">
    <property type="entry name" value="ALPHA/BETA HYDROLASE DOMAIN-CONTAINING PROTEIN"/>
    <property type="match status" value="1"/>
</dbReference>